<dbReference type="KEGG" id="msil:METEAL_39250"/>
<dbReference type="Proteomes" id="UP001238179">
    <property type="component" value="Chromosome"/>
</dbReference>
<evidence type="ECO:0000256" key="5">
    <source>
        <dbReference type="SAM" id="Phobius"/>
    </source>
</evidence>
<sequence>MKPLARTDAAAAGILLLWTGMVLGFAFLVAPLLFSILPSRDVAGHIAGRVVGRLDWMAWIAFGAAAALALAPRWLKEIREDQPVGPQRLWAAAVLVALLMCFTSQCIVSPGLDRIKARMGGPVEALAQGHPDRVAYQKAHGISRQMMFLRLLLAVGLAAGVAWLPKEKA</sequence>
<evidence type="ECO:0000313" key="7">
    <source>
        <dbReference type="EMBL" id="BDU74751.1"/>
    </source>
</evidence>
<feature type="transmembrane region" description="Helical" evidence="5">
    <location>
        <begin position="12"/>
        <end position="36"/>
    </location>
</feature>
<keyword evidence="4 5" id="KW-0472">Membrane</keyword>
<dbReference type="EMBL" id="AP027080">
    <property type="protein sequence ID" value="BDU74751.1"/>
    <property type="molecule type" value="Genomic_DNA"/>
</dbReference>
<evidence type="ECO:0000256" key="1">
    <source>
        <dbReference type="ARBA" id="ARBA00004370"/>
    </source>
</evidence>
<evidence type="ECO:0000256" key="2">
    <source>
        <dbReference type="ARBA" id="ARBA00022692"/>
    </source>
</evidence>
<dbReference type="GO" id="GO:0016020">
    <property type="term" value="C:membrane"/>
    <property type="evidence" value="ECO:0007669"/>
    <property type="project" value="UniProtKB-SubCell"/>
</dbReference>
<dbReference type="InterPro" id="IPR025423">
    <property type="entry name" value="TMEM205-like"/>
</dbReference>
<comment type="subcellular location">
    <subcellularLocation>
        <location evidence="1">Membrane</location>
    </subcellularLocation>
</comment>
<reference evidence="8" key="1">
    <citation type="journal article" date="2023" name="Int. J. Syst. Evol. Microbiol.">
        <title>Mesoterricola silvestris gen. nov., sp. nov., Mesoterricola sediminis sp. nov., Geothrix oryzae sp. nov., Geothrix edaphica sp. nov., Geothrix rubra sp. nov., and Geothrix limicola sp. nov., six novel members of Acidobacteriota isolated from soils.</title>
        <authorList>
            <person name="Itoh H."/>
            <person name="Sugisawa Y."/>
            <person name="Mise K."/>
            <person name="Xu Z."/>
            <person name="Kuniyasu M."/>
            <person name="Ushijima N."/>
            <person name="Kawano K."/>
            <person name="Kobayashi E."/>
            <person name="Shiratori Y."/>
            <person name="Masuda Y."/>
            <person name="Senoo K."/>
        </authorList>
    </citation>
    <scope>NUCLEOTIDE SEQUENCE [LARGE SCALE GENOMIC DNA]</scope>
    <source>
        <strain evidence="8">W79</strain>
    </source>
</reference>
<evidence type="ECO:0000259" key="6">
    <source>
        <dbReference type="Pfam" id="PF13664"/>
    </source>
</evidence>
<evidence type="ECO:0000313" key="8">
    <source>
        <dbReference type="Proteomes" id="UP001238179"/>
    </source>
</evidence>
<protein>
    <recommendedName>
        <fullName evidence="6">TMEM205-like domain-containing protein</fullName>
    </recommendedName>
</protein>
<evidence type="ECO:0000256" key="4">
    <source>
        <dbReference type="ARBA" id="ARBA00023136"/>
    </source>
</evidence>
<gene>
    <name evidence="7" type="ORF">METEAL_39250</name>
</gene>
<dbReference type="AlphaFoldDB" id="A0AA48KAK6"/>
<keyword evidence="2 5" id="KW-0812">Transmembrane</keyword>
<accession>A0AA48KAK6</accession>
<keyword evidence="8" id="KW-1185">Reference proteome</keyword>
<feature type="transmembrane region" description="Helical" evidence="5">
    <location>
        <begin position="87"/>
        <end position="108"/>
    </location>
</feature>
<feature type="transmembrane region" description="Helical" evidence="5">
    <location>
        <begin position="147"/>
        <end position="164"/>
    </location>
</feature>
<name>A0AA48KAK6_9BACT</name>
<evidence type="ECO:0000256" key="3">
    <source>
        <dbReference type="ARBA" id="ARBA00022989"/>
    </source>
</evidence>
<keyword evidence="3 5" id="KW-1133">Transmembrane helix</keyword>
<dbReference type="Pfam" id="PF13664">
    <property type="entry name" value="DUF4149"/>
    <property type="match status" value="1"/>
</dbReference>
<proteinExistence type="predicted"/>
<feature type="transmembrane region" description="Helical" evidence="5">
    <location>
        <begin position="56"/>
        <end position="75"/>
    </location>
</feature>
<feature type="domain" description="TMEM205-like" evidence="6">
    <location>
        <begin position="17"/>
        <end position="118"/>
    </location>
</feature>
<dbReference type="RefSeq" id="WP_316413425.1">
    <property type="nucleotide sequence ID" value="NZ_AP027080.1"/>
</dbReference>
<organism evidence="7 8">
    <name type="scientific">Mesoterricola silvestris</name>
    <dbReference type="NCBI Taxonomy" id="2927979"/>
    <lineage>
        <taxon>Bacteria</taxon>
        <taxon>Pseudomonadati</taxon>
        <taxon>Acidobacteriota</taxon>
        <taxon>Holophagae</taxon>
        <taxon>Holophagales</taxon>
        <taxon>Holophagaceae</taxon>
        <taxon>Mesoterricola</taxon>
    </lineage>
</organism>